<dbReference type="Proteomes" id="UP000224386">
    <property type="component" value="Unassembled WGS sequence"/>
</dbReference>
<evidence type="ECO:0000313" key="3">
    <source>
        <dbReference type="Proteomes" id="UP000224386"/>
    </source>
</evidence>
<dbReference type="RefSeq" id="WP_000892960.1">
    <property type="nucleotide sequence ID" value="NZ_CP063160.1"/>
</dbReference>
<comment type="caution">
    <text evidence="2">The sequence shown here is derived from an EMBL/GenBank/DDBJ whole genome shotgun (WGS) entry which is preliminary data.</text>
</comment>
<evidence type="ECO:0000313" key="2">
    <source>
        <dbReference type="EMBL" id="PFQ47801.1"/>
    </source>
</evidence>
<proteinExistence type="predicted"/>
<reference evidence="2 3" key="1">
    <citation type="submission" date="2017-09" db="EMBL/GenBank/DDBJ databases">
        <title>Large-scale bioinformatics analysis of Bacillus genomes uncovers conserved roles of natural products in bacterial physiology.</title>
        <authorList>
            <consortium name="Agbiome Team Llc"/>
            <person name="Bleich R.M."/>
            <person name="Grubbs K.J."/>
            <person name="Santa Maria K.C."/>
            <person name="Allen S.E."/>
            <person name="Farag S."/>
            <person name="Shank E.A."/>
            <person name="Bowers A."/>
        </authorList>
    </citation>
    <scope>NUCLEOTIDE SEQUENCE [LARGE SCALE GENOMIC DNA]</scope>
    <source>
        <strain evidence="2 3">AFS070861</strain>
    </source>
</reference>
<dbReference type="Proteomes" id="UP000461739">
    <property type="component" value="Unassembled WGS sequence"/>
</dbReference>
<dbReference type="AlphaFoldDB" id="A0A2B4VPC4"/>
<reference evidence="1 4" key="2">
    <citation type="submission" date="2019-10" db="EMBL/GenBank/DDBJ databases">
        <title>Bacillus from the desert of Cuatro Cinegas, Coahuila.</title>
        <authorList>
            <person name="Olmedo-Alvarez G."/>
            <person name="Saldana S."/>
            <person name="Barcelo D."/>
        </authorList>
    </citation>
    <scope>NUCLEOTIDE SEQUENCE [LARGE SCALE GENOMIC DNA]</scope>
    <source>
        <strain evidence="1 4">CH316_11T</strain>
    </source>
</reference>
<organism evidence="2 3">
    <name type="scientific">Bacillus cereus</name>
    <dbReference type="NCBI Taxonomy" id="1396"/>
    <lineage>
        <taxon>Bacteria</taxon>
        <taxon>Bacillati</taxon>
        <taxon>Bacillota</taxon>
        <taxon>Bacilli</taxon>
        <taxon>Bacillales</taxon>
        <taxon>Bacillaceae</taxon>
        <taxon>Bacillus</taxon>
        <taxon>Bacillus cereus group</taxon>
    </lineage>
</organism>
<protein>
    <submittedName>
        <fullName evidence="2">Uncharacterized protein</fullName>
    </submittedName>
</protein>
<sequence>MLEQDIDTMPICSICLEKCLWVLKFPITIQYCEQMLIREVVDDNITTICIECLEKEVQMMS</sequence>
<evidence type="ECO:0000313" key="1">
    <source>
        <dbReference type="EMBL" id="KAB2447069.1"/>
    </source>
</evidence>
<dbReference type="EMBL" id="WBPI01000023">
    <property type="protein sequence ID" value="KAB2447069.1"/>
    <property type="molecule type" value="Genomic_DNA"/>
</dbReference>
<accession>A0A2B4VPC4</accession>
<gene>
    <name evidence="2" type="ORF">COK05_08635</name>
    <name evidence="1" type="ORF">F8165_26290</name>
</gene>
<evidence type="ECO:0000313" key="4">
    <source>
        <dbReference type="Proteomes" id="UP000461739"/>
    </source>
</evidence>
<name>A0A2B4VPC4_BACCE</name>
<dbReference type="EMBL" id="NVAP01000019">
    <property type="protein sequence ID" value="PFQ47801.1"/>
    <property type="molecule type" value="Genomic_DNA"/>
</dbReference>